<gene>
    <name evidence="1" type="ORF">ASD8599_04062</name>
</gene>
<evidence type="ECO:0000313" key="2">
    <source>
        <dbReference type="Proteomes" id="UP000244880"/>
    </source>
</evidence>
<protein>
    <submittedName>
        <fullName evidence="1">Uncharacterized protein</fullName>
    </submittedName>
</protein>
<name>A0A2R8BPU6_9RHOB</name>
<dbReference type="Proteomes" id="UP000244880">
    <property type="component" value="Unassembled WGS sequence"/>
</dbReference>
<reference evidence="1 2" key="1">
    <citation type="submission" date="2018-03" db="EMBL/GenBank/DDBJ databases">
        <authorList>
            <person name="Keele B.F."/>
        </authorList>
    </citation>
    <scope>NUCLEOTIDE SEQUENCE [LARGE SCALE GENOMIC DNA]</scope>
    <source>
        <strain evidence="1 2">CECT 8599</strain>
    </source>
</reference>
<keyword evidence="2" id="KW-1185">Reference proteome</keyword>
<evidence type="ECO:0000313" key="1">
    <source>
        <dbReference type="EMBL" id="SPH27596.1"/>
    </source>
</evidence>
<sequence>MGVGVDVHNFLQMRQPDGFDVCGQEKQVDLAGLVRAAEHRLQHSRRVGQIGAVGGKSHVHMRRPVQAVIGDIGRDQSLRQIDDRHLMHAQIGLGGLQVMHINRHQAFSHKPQIPALLNAVMRTVQIKGFQLGQNVEDPRGIAFHQVTAHDKHIAQTDVFIGADRVKAGQIFGVVSSDDVAGQVEVFGGVALAIVFFHGPAHAVHTRDDQIIVGAMGGQPVFGTLQPVGHVETGHIQLGFVTFKLAFEIQHTAIVHQPDMAGGGVVFPRPIQRRQFTIKRIAA</sequence>
<proteinExistence type="predicted"/>
<organism evidence="1 2">
    <name type="scientific">Ascidiaceihabitans donghaensis</name>
    <dbReference type="NCBI Taxonomy" id="1510460"/>
    <lineage>
        <taxon>Bacteria</taxon>
        <taxon>Pseudomonadati</taxon>
        <taxon>Pseudomonadota</taxon>
        <taxon>Alphaproteobacteria</taxon>
        <taxon>Rhodobacterales</taxon>
        <taxon>Paracoccaceae</taxon>
        <taxon>Ascidiaceihabitans</taxon>
    </lineage>
</organism>
<accession>A0A2R8BPU6</accession>
<dbReference type="AlphaFoldDB" id="A0A2R8BPU6"/>
<dbReference type="EMBL" id="OMOR01000005">
    <property type="protein sequence ID" value="SPH27596.1"/>
    <property type="molecule type" value="Genomic_DNA"/>
</dbReference>